<accession>A0ABY6ZLZ3</accession>
<feature type="compositionally biased region" description="Polar residues" evidence="1">
    <location>
        <begin position="1"/>
        <end position="10"/>
    </location>
</feature>
<dbReference type="InterPro" id="IPR016181">
    <property type="entry name" value="Acyl_CoA_acyltransferase"/>
</dbReference>
<dbReference type="Proteomes" id="UP001164761">
    <property type="component" value="Chromosome"/>
</dbReference>
<proteinExistence type="predicted"/>
<dbReference type="EMBL" id="CP104067">
    <property type="protein sequence ID" value="WAH43857.1"/>
    <property type="molecule type" value="Genomic_DNA"/>
</dbReference>
<gene>
    <name evidence="2" type="ORF">NZD89_10985</name>
</gene>
<protein>
    <recommendedName>
        <fullName evidence="4">N-acetyltransferase domain-containing protein</fullName>
    </recommendedName>
</protein>
<dbReference type="SUPFAM" id="SSF55729">
    <property type="entry name" value="Acyl-CoA N-acyltransferases (Nat)"/>
    <property type="match status" value="1"/>
</dbReference>
<evidence type="ECO:0000313" key="3">
    <source>
        <dbReference type="Proteomes" id="UP001164761"/>
    </source>
</evidence>
<dbReference type="RefSeq" id="WP_268007763.1">
    <property type="nucleotide sequence ID" value="NZ_CP104067.1"/>
</dbReference>
<feature type="region of interest" description="Disordered" evidence="1">
    <location>
        <begin position="1"/>
        <end position="27"/>
    </location>
</feature>
<evidence type="ECO:0008006" key="4">
    <source>
        <dbReference type="Google" id="ProtNLM"/>
    </source>
</evidence>
<dbReference type="Gene3D" id="3.40.630.30">
    <property type="match status" value="1"/>
</dbReference>
<name>A0ABY6ZLZ3_9BACL</name>
<organism evidence="2 3">
    <name type="scientific">Alicyclobacillus fastidiosus</name>
    <dbReference type="NCBI Taxonomy" id="392011"/>
    <lineage>
        <taxon>Bacteria</taxon>
        <taxon>Bacillati</taxon>
        <taxon>Bacillota</taxon>
        <taxon>Bacilli</taxon>
        <taxon>Bacillales</taxon>
        <taxon>Alicyclobacillaceae</taxon>
        <taxon>Alicyclobacillus</taxon>
    </lineage>
</organism>
<evidence type="ECO:0000256" key="1">
    <source>
        <dbReference type="SAM" id="MobiDB-lite"/>
    </source>
</evidence>
<sequence length="171" mass="19226">MAEPSCTVTSLPIDGTSWGTSPSQGAGEWLPRKTMRRRLAAVHRQWNPIRGYDTSSLGLIQFEVWSAQVGLVPYPEVCVHTRQGVVIGVLQGGIARARRCFFIDHIAVHPNFEHDARVCEQLVELAIDRSLEEGFHGWVACIPEEGAESLWKALRFSPSSDRTYRRMGYFV</sequence>
<evidence type="ECO:0000313" key="2">
    <source>
        <dbReference type="EMBL" id="WAH43857.1"/>
    </source>
</evidence>
<reference evidence="2" key="1">
    <citation type="submission" date="2022-08" db="EMBL/GenBank/DDBJ databases">
        <title>Alicyclobacillus fastidiosus DSM 17978, complete genome.</title>
        <authorList>
            <person name="Wang Q."/>
            <person name="Cai R."/>
            <person name="Wang Z."/>
        </authorList>
    </citation>
    <scope>NUCLEOTIDE SEQUENCE</scope>
    <source>
        <strain evidence="2">DSM 17978</strain>
    </source>
</reference>
<keyword evidence="3" id="KW-1185">Reference proteome</keyword>